<protein>
    <submittedName>
        <fullName evidence="9">ABC-type spermidine/putrescine transport system permease subunit I</fullName>
    </submittedName>
</protein>
<name>A0A2V3U8X6_9HYPH</name>
<organism evidence="9 10">
    <name type="scientific">Chelatococcus asaccharovorans</name>
    <dbReference type="NCBI Taxonomy" id="28210"/>
    <lineage>
        <taxon>Bacteria</taxon>
        <taxon>Pseudomonadati</taxon>
        <taxon>Pseudomonadota</taxon>
        <taxon>Alphaproteobacteria</taxon>
        <taxon>Hyphomicrobiales</taxon>
        <taxon>Chelatococcaceae</taxon>
        <taxon>Chelatococcus</taxon>
    </lineage>
</organism>
<dbReference type="OrthoDB" id="9807047at2"/>
<dbReference type="CDD" id="cd06261">
    <property type="entry name" value="TM_PBP2"/>
    <property type="match status" value="1"/>
</dbReference>
<evidence type="ECO:0000313" key="10">
    <source>
        <dbReference type="Proteomes" id="UP000248021"/>
    </source>
</evidence>
<dbReference type="PROSITE" id="PS50928">
    <property type="entry name" value="ABC_TM1"/>
    <property type="match status" value="1"/>
</dbReference>
<feature type="transmembrane region" description="Helical" evidence="8">
    <location>
        <begin position="204"/>
        <end position="224"/>
    </location>
</feature>
<comment type="subcellular location">
    <subcellularLocation>
        <location evidence="1 8">Cell membrane</location>
        <topology evidence="1 8">Multi-pass membrane protein</topology>
    </subcellularLocation>
</comment>
<dbReference type="PANTHER" id="PTHR42929">
    <property type="entry name" value="INNER MEMBRANE ABC TRANSPORTER PERMEASE PROTEIN YDCU-RELATED-RELATED"/>
    <property type="match status" value="1"/>
</dbReference>
<dbReference type="GO" id="GO:0055085">
    <property type="term" value="P:transmembrane transport"/>
    <property type="evidence" value="ECO:0007669"/>
    <property type="project" value="InterPro"/>
</dbReference>
<evidence type="ECO:0000256" key="1">
    <source>
        <dbReference type="ARBA" id="ARBA00004651"/>
    </source>
</evidence>
<feature type="transmembrane region" description="Helical" evidence="8">
    <location>
        <begin position="12"/>
        <end position="34"/>
    </location>
</feature>
<reference evidence="9 10" key="1">
    <citation type="submission" date="2018-05" db="EMBL/GenBank/DDBJ databases">
        <title>Genomic Encyclopedia of Type Strains, Phase IV (KMG-IV): sequencing the most valuable type-strain genomes for metagenomic binning, comparative biology and taxonomic classification.</title>
        <authorList>
            <person name="Goeker M."/>
        </authorList>
    </citation>
    <scope>NUCLEOTIDE SEQUENCE [LARGE SCALE GENOMIC DNA]</scope>
    <source>
        <strain evidence="9 10">DSM 6462</strain>
    </source>
</reference>
<keyword evidence="3 8" id="KW-0813">Transport</keyword>
<evidence type="ECO:0000256" key="4">
    <source>
        <dbReference type="ARBA" id="ARBA00022475"/>
    </source>
</evidence>
<feature type="transmembrane region" description="Helical" evidence="8">
    <location>
        <begin position="46"/>
        <end position="63"/>
    </location>
</feature>
<dbReference type="InterPro" id="IPR000515">
    <property type="entry name" value="MetI-like"/>
</dbReference>
<keyword evidence="7 8" id="KW-0472">Membrane</keyword>
<keyword evidence="4" id="KW-1003">Cell membrane</keyword>
<evidence type="ECO:0000256" key="6">
    <source>
        <dbReference type="ARBA" id="ARBA00022989"/>
    </source>
</evidence>
<feature type="transmembrane region" description="Helical" evidence="8">
    <location>
        <begin position="244"/>
        <end position="267"/>
    </location>
</feature>
<evidence type="ECO:0000256" key="2">
    <source>
        <dbReference type="ARBA" id="ARBA00007069"/>
    </source>
</evidence>
<dbReference type="AlphaFoldDB" id="A0A2V3U8X6"/>
<evidence type="ECO:0000256" key="5">
    <source>
        <dbReference type="ARBA" id="ARBA00022692"/>
    </source>
</evidence>
<keyword evidence="10" id="KW-1185">Reference proteome</keyword>
<dbReference type="InterPro" id="IPR035906">
    <property type="entry name" value="MetI-like_sf"/>
</dbReference>
<feature type="transmembrane region" description="Helical" evidence="8">
    <location>
        <begin position="94"/>
        <end position="112"/>
    </location>
</feature>
<keyword evidence="5 8" id="KW-0812">Transmembrane</keyword>
<evidence type="ECO:0000256" key="8">
    <source>
        <dbReference type="RuleBase" id="RU363032"/>
    </source>
</evidence>
<feature type="transmembrane region" description="Helical" evidence="8">
    <location>
        <begin position="142"/>
        <end position="168"/>
    </location>
</feature>
<feature type="transmembrane region" description="Helical" evidence="8">
    <location>
        <begin position="119"/>
        <end position="136"/>
    </location>
</feature>
<evidence type="ECO:0000256" key="7">
    <source>
        <dbReference type="ARBA" id="ARBA00023136"/>
    </source>
</evidence>
<comment type="caution">
    <text evidence="9">The sequence shown here is derived from an EMBL/GenBank/DDBJ whole genome shotgun (WGS) entry which is preliminary data.</text>
</comment>
<dbReference type="Pfam" id="PF00528">
    <property type="entry name" value="BPD_transp_1"/>
    <property type="match status" value="1"/>
</dbReference>
<dbReference type="RefSeq" id="WP_110374592.1">
    <property type="nucleotide sequence ID" value="NZ_CAKNFM010000006.1"/>
</dbReference>
<dbReference type="PANTHER" id="PTHR42929:SF5">
    <property type="entry name" value="ABC TRANSPORTER PERMEASE PROTEIN"/>
    <property type="match status" value="1"/>
</dbReference>
<dbReference type="EMBL" id="QJJK01000004">
    <property type="protein sequence ID" value="PXW60266.1"/>
    <property type="molecule type" value="Genomic_DNA"/>
</dbReference>
<evidence type="ECO:0000256" key="3">
    <source>
        <dbReference type="ARBA" id="ARBA00022448"/>
    </source>
</evidence>
<dbReference type="Proteomes" id="UP000248021">
    <property type="component" value="Unassembled WGS sequence"/>
</dbReference>
<gene>
    <name evidence="9" type="ORF">C7450_104319</name>
</gene>
<sequence length="278" mass="30211">MGSSVSRLLRGPAVLYLPAALFLLVFFLVPLFNVAWMSFTEPDTGVGNYIAFFSSSFDVGVLLNTFKTAAIVTLTSLIFAYPVAYVAARYGGAFGSFLLIVVTLSFWTSFLVRTYAWMVILGVKGPITAALVMLGWSPPPQILFTTFASTFAMTHLLMPFMILTLYAVMRRIDATYMRAAAGLGAKPLKAFTSIYLPLSLPGIANGSVLVFITCLGFYVTPVLLGSPRDKMIAGRIGDEIEQMLNFGGASAMAMVLLVATLGLFALYSRFFGLDKLWK</sequence>
<dbReference type="GO" id="GO:0005886">
    <property type="term" value="C:plasma membrane"/>
    <property type="evidence" value="ECO:0007669"/>
    <property type="project" value="UniProtKB-SubCell"/>
</dbReference>
<accession>A0A2V3U8X6</accession>
<dbReference type="SUPFAM" id="SSF161098">
    <property type="entry name" value="MetI-like"/>
    <property type="match status" value="1"/>
</dbReference>
<dbReference type="Gene3D" id="1.10.3720.10">
    <property type="entry name" value="MetI-like"/>
    <property type="match status" value="1"/>
</dbReference>
<proteinExistence type="inferred from homology"/>
<keyword evidence="6 8" id="KW-1133">Transmembrane helix</keyword>
<comment type="similarity">
    <text evidence="2">Belongs to the binding-protein-dependent transport system permease family. CysTW subfamily.</text>
</comment>
<evidence type="ECO:0000313" key="9">
    <source>
        <dbReference type="EMBL" id="PXW60266.1"/>
    </source>
</evidence>